<organism evidence="1 2">
    <name type="scientific">Heterorhabditis bacteriophora</name>
    <name type="common">Entomopathogenic nematode worm</name>
    <dbReference type="NCBI Taxonomy" id="37862"/>
    <lineage>
        <taxon>Eukaryota</taxon>
        <taxon>Metazoa</taxon>
        <taxon>Ecdysozoa</taxon>
        <taxon>Nematoda</taxon>
        <taxon>Chromadorea</taxon>
        <taxon>Rhabditida</taxon>
        <taxon>Rhabditina</taxon>
        <taxon>Rhabditomorpha</taxon>
        <taxon>Strongyloidea</taxon>
        <taxon>Heterorhabditidae</taxon>
        <taxon>Heterorhabditis</taxon>
    </lineage>
</organism>
<name>A0A1I7WPW7_HETBA</name>
<evidence type="ECO:0000313" key="1">
    <source>
        <dbReference type="Proteomes" id="UP000095283"/>
    </source>
</evidence>
<evidence type="ECO:0000313" key="2">
    <source>
        <dbReference type="WBParaSite" id="Hba_07194"/>
    </source>
</evidence>
<sequence>MKFKLETSKIIAPHPKKDWINLVPGNRKKRCTMLSYFIADKSDFISCDSSKLISLFSHWVTDDSEARV</sequence>
<dbReference type="WBParaSite" id="Hba_07194">
    <property type="protein sequence ID" value="Hba_07194"/>
    <property type="gene ID" value="Hba_07194"/>
</dbReference>
<keyword evidence="1" id="KW-1185">Reference proteome</keyword>
<proteinExistence type="predicted"/>
<dbReference type="AlphaFoldDB" id="A0A1I7WPW7"/>
<accession>A0A1I7WPW7</accession>
<protein>
    <submittedName>
        <fullName evidence="2">Ovule protein</fullName>
    </submittedName>
</protein>
<dbReference type="Proteomes" id="UP000095283">
    <property type="component" value="Unplaced"/>
</dbReference>
<reference evidence="2" key="1">
    <citation type="submission" date="2016-11" db="UniProtKB">
        <authorList>
            <consortium name="WormBaseParasite"/>
        </authorList>
    </citation>
    <scope>IDENTIFICATION</scope>
</reference>